<dbReference type="HOGENOM" id="CLU_1326552_0_0_1"/>
<feature type="transmembrane region" description="Helical" evidence="1">
    <location>
        <begin position="82"/>
        <end position="102"/>
    </location>
</feature>
<feature type="transmembrane region" description="Helical" evidence="1">
    <location>
        <begin position="180"/>
        <end position="199"/>
    </location>
</feature>
<name>A0A067QCI1_9AGAM</name>
<protein>
    <submittedName>
        <fullName evidence="2">Uncharacterized protein</fullName>
    </submittedName>
</protein>
<organism evidence="2 3">
    <name type="scientific">Jaapia argillacea MUCL 33604</name>
    <dbReference type="NCBI Taxonomy" id="933084"/>
    <lineage>
        <taxon>Eukaryota</taxon>
        <taxon>Fungi</taxon>
        <taxon>Dikarya</taxon>
        <taxon>Basidiomycota</taxon>
        <taxon>Agaricomycotina</taxon>
        <taxon>Agaricomycetes</taxon>
        <taxon>Agaricomycetidae</taxon>
        <taxon>Jaapiales</taxon>
        <taxon>Jaapiaceae</taxon>
        <taxon>Jaapia</taxon>
    </lineage>
</organism>
<dbReference type="Proteomes" id="UP000027265">
    <property type="component" value="Unassembled WGS sequence"/>
</dbReference>
<keyword evidence="1" id="KW-0472">Membrane</keyword>
<evidence type="ECO:0000313" key="2">
    <source>
        <dbReference type="EMBL" id="KDQ61212.1"/>
    </source>
</evidence>
<dbReference type="EMBL" id="KL197713">
    <property type="protein sequence ID" value="KDQ61212.1"/>
    <property type="molecule type" value="Genomic_DNA"/>
</dbReference>
<feature type="transmembrane region" description="Helical" evidence="1">
    <location>
        <begin position="54"/>
        <end position="75"/>
    </location>
</feature>
<reference evidence="3" key="1">
    <citation type="journal article" date="2014" name="Proc. Natl. Acad. Sci. U.S.A.">
        <title>Extensive sampling of basidiomycete genomes demonstrates inadequacy of the white-rot/brown-rot paradigm for wood decay fungi.</title>
        <authorList>
            <person name="Riley R."/>
            <person name="Salamov A.A."/>
            <person name="Brown D.W."/>
            <person name="Nagy L.G."/>
            <person name="Floudas D."/>
            <person name="Held B.W."/>
            <person name="Levasseur A."/>
            <person name="Lombard V."/>
            <person name="Morin E."/>
            <person name="Otillar R."/>
            <person name="Lindquist E.A."/>
            <person name="Sun H."/>
            <person name="LaButti K.M."/>
            <person name="Schmutz J."/>
            <person name="Jabbour D."/>
            <person name="Luo H."/>
            <person name="Baker S.E."/>
            <person name="Pisabarro A.G."/>
            <person name="Walton J.D."/>
            <person name="Blanchette R.A."/>
            <person name="Henrissat B."/>
            <person name="Martin F."/>
            <person name="Cullen D."/>
            <person name="Hibbett D.S."/>
            <person name="Grigoriev I.V."/>
        </authorList>
    </citation>
    <scope>NUCLEOTIDE SEQUENCE [LARGE SCALE GENOMIC DNA]</scope>
    <source>
        <strain evidence="3">MUCL 33604</strain>
    </source>
</reference>
<gene>
    <name evidence="2" type="ORF">JAAARDRAFT_575211</name>
</gene>
<keyword evidence="1" id="KW-1133">Transmembrane helix</keyword>
<evidence type="ECO:0000256" key="1">
    <source>
        <dbReference type="SAM" id="Phobius"/>
    </source>
</evidence>
<keyword evidence="1" id="KW-0812">Transmembrane</keyword>
<sequence length="207" mass="24133">MFKRQDVSFDPPSLKDRICYDMRSCQFWRHLVHERHVPRRIASWALPTDPTHPFTIHSTFLRILFGPTLPITFILSRPSHCFHVFAFAFAFAFTWLYFWIIMHLPVFFTPSSSHSHVHVQPFIHHTDFGTQNDFSSSLSTFVQTPFDWMFSSGWERLHFPGSFAFDTSTSTSTFVHTSNLASFTLPLLTHFVFLGFHFGSSMGMSRL</sequence>
<evidence type="ECO:0000313" key="3">
    <source>
        <dbReference type="Proteomes" id="UP000027265"/>
    </source>
</evidence>
<keyword evidence="3" id="KW-1185">Reference proteome</keyword>
<accession>A0A067QCI1</accession>
<proteinExistence type="predicted"/>
<dbReference type="InParanoid" id="A0A067QCI1"/>
<dbReference type="AlphaFoldDB" id="A0A067QCI1"/>